<dbReference type="CDD" id="cd00170">
    <property type="entry name" value="SEC14"/>
    <property type="match status" value="1"/>
</dbReference>
<organism evidence="5 6">
    <name type="scientific">Rhynchospora breviuscula</name>
    <dbReference type="NCBI Taxonomy" id="2022672"/>
    <lineage>
        <taxon>Eukaryota</taxon>
        <taxon>Viridiplantae</taxon>
        <taxon>Streptophyta</taxon>
        <taxon>Embryophyta</taxon>
        <taxon>Tracheophyta</taxon>
        <taxon>Spermatophyta</taxon>
        <taxon>Magnoliopsida</taxon>
        <taxon>Liliopsida</taxon>
        <taxon>Poales</taxon>
        <taxon>Cyperaceae</taxon>
        <taxon>Cyperoideae</taxon>
        <taxon>Rhynchosporeae</taxon>
        <taxon>Rhynchospora</taxon>
    </lineage>
</organism>
<dbReference type="SMART" id="SM01100">
    <property type="entry name" value="CRAL_TRIO_N"/>
    <property type="match status" value="1"/>
</dbReference>
<sequence>MVSSTTYDEIEPAVNSPIRQEDLKPFERRALLELKVKLEEAIFKNQLLKSRGGQNNDKRNSRVVAHPYSPENDEMCLISPRTNEAPNGYDFKLWEVPLQPSRGHESTDVILLKFLNAREFKVSDALDMIHDTLIWREEFGADDILNEEGLDLPELEKVTFMNGKDRSGQPVCYNMYGAFKDKELYMSTFGDEEKREKFVRWRVRCMEKGIRQLSFKSGEAESILQIIDLKDCLSHSMKEFRTTTKKVVSILQDNYPEFVSKNIFLNASFRSYAYHSLFSHFTSTRSKSKFIFVRPNQITKTLLKYIAPEDIPIQYGGFKREDDKEFSNENGKVSEVSVRAGCIETLEFYIAKPGETLLWDLSVVGWEVSYKEEFVPDDEGSYRVLIQKEKRLEETIRNSYYISEPGKVLITIINRTTKKKRLFHRSKTKPTIPLYNLLQHPHPHPTV</sequence>
<evidence type="ECO:0000313" key="6">
    <source>
        <dbReference type="Proteomes" id="UP001151287"/>
    </source>
</evidence>
<dbReference type="SUPFAM" id="SSF52087">
    <property type="entry name" value="CRAL/TRIO domain"/>
    <property type="match status" value="1"/>
</dbReference>
<dbReference type="EMBL" id="JAMQYH010000003">
    <property type="protein sequence ID" value="KAJ1694299.1"/>
    <property type="molecule type" value="Genomic_DNA"/>
</dbReference>
<dbReference type="Pfam" id="PF00650">
    <property type="entry name" value="CRAL_TRIO"/>
    <property type="match status" value="1"/>
</dbReference>
<evidence type="ECO:0000313" key="5">
    <source>
        <dbReference type="EMBL" id="KAJ1694299.1"/>
    </source>
</evidence>
<dbReference type="InterPro" id="IPR036865">
    <property type="entry name" value="CRAL-TRIO_dom_sf"/>
</dbReference>
<evidence type="ECO:0000259" key="4">
    <source>
        <dbReference type="PROSITE" id="PS50191"/>
    </source>
</evidence>
<proteinExistence type="predicted"/>
<dbReference type="AlphaFoldDB" id="A0A9Q0CHX2"/>
<gene>
    <name evidence="5" type="ORF">LUZ63_010997</name>
</gene>
<comment type="subcellular location">
    <subcellularLocation>
        <location evidence="1">Membrane</location>
    </subcellularLocation>
</comment>
<evidence type="ECO:0000256" key="1">
    <source>
        <dbReference type="ARBA" id="ARBA00004370"/>
    </source>
</evidence>
<name>A0A9Q0CHX2_9POAL</name>
<dbReference type="SMART" id="SM00516">
    <property type="entry name" value="SEC14"/>
    <property type="match status" value="1"/>
</dbReference>
<dbReference type="PROSITE" id="PS50191">
    <property type="entry name" value="CRAL_TRIO"/>
    <property type="match status" value="1"/>
</dbReference>
<protein>
    <recommendedName>
        <fullName evidence="4">CRAL-TRIO domain-containing protein</fullName>
    </recommendedName>
</protein>
<evidence type="ECO:0000256" key="3">
    <source>
        <dbReference type="ARBA" id="ARBA00023136"/>
    </source>
</evidence>
<dbReference type="InterPro" id="IPR044834">
    <property type="entry name" value="PATL"/>
</dbReference>
<feature type="domain" description="CRAL-TRIO" evidence="4">
    <location>
        <begin position="148"/>
        <end position="323"/>
    </location>
</feature>
<dbReference type="SUPFAM" id="SSF46938">
    <property type="entry name" value="CRAL/TRIO N-terminal domain"/>
    <property type="match status" value="1"/>
</dbReference>
<evidence type="ECO:0000256" key="2">
    <source>
        <dbReference type="ARBA" id="ARBA00022448"/>
    </source>
</evidence>
<dbReference type="Pfam" id="PF03765">
    <property type="entry name" value="CRAL_TRIO_N"/>
    <property type="match status" value="1"/>
</dbReference>
<dbReference type="Gene3D" id="3.40.525.10">
    <property type="entry name" value="CRAL-TRIO lipid binding domain"/>
    <property type="match status" value="1"/>
</dbReference>
<dbReference type="PANTHER" id="PTHR45932:SF2">
    <property type="entry name" value="PATELLIN-4"/>
    <property type="match status" value="1"/>
</dbReference>
<dbReference type="InterPro" id="IPR001251">
    <property type="entry name" value="CRAL-TRIO_dom"/>
</dbReference>
<reference evidence="5" key="1">
    <citation type="journal article" date="2022" name="Cell">
        <title>Repeat-based holocentromeres influence genome architecture and karyotype evolution.</title>
        <authorList>
            <person name="Hofstatter P.G."/>
            <person name="Thangavel G."/>
            <person name="Lux T."/>
            <person name="Neumann P."/>
            <person name="Vondrak T."/>
            <person name="Novak P."/>
            <person name="Zhang M."/>
            <person name="Costa L."/>
            <person name="Castellani M."/>
            <person name="Scott A."/>
            <person name="Toegelov H."/>
            <person name="Fuchs J."/>
            <person name="Mata-Sucre Y."/>
            <person name="Dias Y."/>
            <person name="Vanzela A.L.L."/>
            <person name="Huettel B."/>
            <person name="Almeida C.C.S."/>
            <person name="Simkova H."/>
            <person name="Souza G."/>
            <person name="Pedrosa-Harand A."/>
            <person name="Macas J."/>
            <person name="Mayer K.F.X."/>
            <person name="Houben A."/>
            <person name="Marques A."/>
        </authorList>
    </citation>
    <scope>NUCLEOTIDE SEQUENCE</scope>
    <source>
        <strain evidence="5">RhyBre1mFocal</strain>
    </source>
</reference>
<dbReference type="Pfam" id="PF25099">
    <property type="entry name" value="GOLD_PATL1_C"/>
    <property type="match status" value="1"/>
</dbReference>
<dbReference type="OrthoDB" id="75724at2759"/>
<keyword evidence="3" id="KW-0472">Membrane</keyword>
<dbReference type="InterPro" id="IPR056794">
    <property type="entry name" value="PATL1-6_C_GOLD"/>
</dbReference>
<comment type="caution">
    <text evidence="5">The sequence shown here is derived from an EMBL/GenBank/DDBJ whole genome shotgun (WGS) entry which is preliminary data.</text>
</comment>
<keyword evidence="6" id="KW-1185">Reference proteome</keyword>
<keyword evidence="2" id="KW-0813">Transport</keyword>
<dbReference type="Proteomes" id="UP001151287">
    <property type="component" value="Unassembled WGS sequence"/>
</dbReference>
<dbReference type="GO" id="GO:0008289">
    <property type="term" value="F:lipid binding"/>
    <property type="evidence" value="ECO:0007669"/>
    <property type="project" value="InterPro"/>
</dbReference>
<dbReference type="GO" id="GO:0016020">
    <property type="term" value="C:membrane"/>
    <property type="evidence" value="ECO:0007669"/>
    <property type="project" value="UniProtKB-SubCell"/>
</dbReference>
<dbReference type="PANTHER" id="PTHR45932">
    <property type="entry name" value="PATELLIN-1"/>
    <property type="match status" value="1"/>
</dbReference>
<dbReference type="InterPro" id="IPR011074">
    <property type="entry name" value="CRAL/TRIO_N_dom"/>
</dbReference>
<dbReference type="InterPro" id="IPR036273">
    <property type="entry name" value="CRAL/TRIO_N_dom_sf"/>
</dbReference>
<accession>A0A9Q0CHX2</accession>